<evidence type="ECO:0000259" key="5">
    <source>
        <dbReference type="PROSITE" id="PS50893"/>
    </source>
</evidence>
<reference evidence="6 7" key="1">
    <citation type="submission" date="2012-06" db="EMBL/GenBank/DDBJ databases">
        <title>Finished chromosome of genome of Oscillatoria acuminata PCC 6304.</title>
        <authorList>
            <consortium name="US DOE Joint Genome Institute"/>
            <person name="Gugger M."/>
            <person name="Coursin T."/>
            <person name="Rippka R."/>
            <person name="Tandeau De Marsac N."/>
            <person name="Huntemann M."/>
            <person name="Wei C.-L."/>
            <person name="Han J."/>
            <person name="Detter J.C."/>
            <person name="Han C."/>
            <person name="Tapia R."/>
            <person name="Davenport K."/>
            <person name="Daligault H."/>
            <person name="Erkkila T."/>
            <person name="Gu W."/>
            <person name="Munk A.C.C."/>
            <person name="Teshima H."/>
            <person name="Xu Y."/>
            <person name="Chain P."/>
            <person name="Chen A."/>
            <person name="Krypides N."/>
            <person name="Mavromatis K."/>
            <person name="Markowitz V."/>
            <person name="Szeto E."/>
            <person name="Ivanova N."/>
            <person name="Mikhailova N."/>
            <person name="Ovchinnikova G."/>
            <person name="Pagani I."/>
            <person name="Pati A."/>
            <person name="Goodwin L."/>
            <person name="Peters L."/>
            <person name="Pitluck S."/>
            <person name="Woyke T."/>
            <person name="Kerfeld C."/>
        </authorList>
    </citation>
    <scope>NUCLEOTIDE SEQUENCE [LARGE SCALE GENOMIC DNA]</scope>
    <source>
        <strain evidence="6 7">PCC 6304</strain>
    </source>
</reference>
<dbReference type="RefSeq" id="WP_015147748.1">
    <property type="nucleotide sequence ID" value="NC_019693.1"/>
</dbReference>
<comment type="similarity">
    <text evidence="1">Belongs to the ABC transporter superfamily.</text>
</comment>
<dbReference type="Gene3D" id="3.40.50.300">
    <property type="entry name" value="P-loop containing nucleotide triphosphate hydrolases"/>
    <property type="match status" value="1"/>
</dbReference>
<evidence type="ECO:0000256" key="3">
    <source>
        <dbReference type="ARBA" id="ARBA00022741"/>
    </source>
</evidence>
<dbReference type="OrthoDB" id="508204at2"/>
<dbReference type="PANTHER" id="PTHR42798">
    <property type="entry name" value="LIPOPROTEIN-RELEASING SYSTEM ATP-BINDING PROTEIN LOLD"/>
    <property type="match status" value="1"/>
</dbReference>
<keyword evidence="4" id="KW-0067">ATP-binding</keyword>
<evidence type="ECO:0000313" key="6">
    <source>
        <dbReference type="EMBL" id="AFY81101.1"/>
    </source>
</evidence>
<feature type="domain" description="ABC transporter" evidence="5">
    <location>
        <begin position="7"/>
        <end position="232"/>
    </location>
</feature>
<dbReference type="AlphaFoldDB" id="K9TG29"/>
<sequence>MPNNSILKSEHLYKMYGQKNLNFVQAVEDVSLELKAGELVLISGPNGSGKTTLLSLLGCMGKPTEGTIKILDCEVTCLSQTALTDFRLKNIGFIFQTFRLLNFLTVLENVKLILNLAGKTGVAAHQRAKFLLEELNIAHRANFFPPALSGGEKQRVAIARALANDPALLLADEPTGSLDYQTGQSVIQLLSNVAKTHQKAVAVVTHDPRIEHYADRILTMEDGHLTPKTNCS</sequence>
<dbReference type="FunFam" id="3.40.50.300:FF:000032">
    <property type="entry name" value="Export ABC transporter ATP-binding protein"/>
    <property type="match status" value="1"/>
</dbReference>
<proteinExistence type="inferred from homology"/>
<dbReference type="GO" id="GO:0005524">
    <property type="term" value="F:ATP binding"/>
    <property type="evidence" value="ECO:0007669"/>
    <property type="project" value="UniProtKB-KW"/>
</dbReference>
<dbReference type="GO" id="GO:0016887">
    <property type="term" value="F:ATP hydrolysis activity"/>
    <property type="evidence" value="ECO:0007669"/>
    <property type="project" value="InterPro"/>
</dbReference>
<dbReference type="CDD" id="cd03255">
    <property type="entry name" value="ABC_MJ0796_LolCDE_FtsE"/>
    <property type="match status" value="1"/>
</dbReference>
<dbReference type="PROSITE" id="PS00211">
    <property type="entry name" value="ABC_TRANSPORTER_1"/>
    <property type="match status" value="1"/>
</dbReference>
<dbReference type="Proteomes" id="UP000010367">
    <property type="component" value="Chromosome"/>
</dbReference>
<evidence type="ECO:0000256" key="4">
    <source>
        <dbReference type="ARBA" id="ARBA00022840"/>
    </source>
</evidence>
<dbReference type="EMBL" id="CP003607">
    <property type="protein sequence ID" value="AFY81101.1"/>
    <property type="molecule type" value="Genomic_DNA"/>
</dbReference>
<dbReference type="InterPro" id="IPR027417">
    <property type="entry name" value="P-loop_NTPase"/>
</dbReference>
<dbReference type="STRING" id="56110.Oscil6304_1394"/>
<dbReference type="KEGG" id="oac:Oscil6304_1394"/>
<evidence type="ECO:0000256" key="1">
    <source>
        <dbReference type="ARBA" id="ARBA00005417"/>
    </source>
</evidence>
<evidence type="ECO:0000313" key="7">
    <source>
        <dbReference type="Proteomes" id="UP000010367"/>
    </source>
</evidence>
<dbReference type="HOGENOM" id="CLU_000604_1_22_3"/>
<evidence type="ECO:0000256" key="2">
    <source>
        <dbReference type="ARBA" id="ARBA00022448"/>
    </source>
</evidence>
<dbReference type="InParanoid" id="K9TG29"/>
<keyword evidence="3" id="KW-0547">Nucleotide-binding</keyword>
<name>K9TG29_9CYAN</name>
<keyword evidence="7" id="KW-1185">Reference proteome</keyword>
<protein>
    <submittedName>
        <fullName evidence="6">ABC-type antimicrobial peptide transport system, ATPase component</fullName>
    </submittedName>
</protein>
<dbReference type="InterPro" id="IPR003439">
    <property type="entry name" value="ABC_transporter-like_ATP-bd"/>
</dbReference>
<keyword evidence="2" id="KW-0813">Transport</keyword>
<dbReference type="InterPro" id="IPR017871">
    <property type="entry name" value="ABC_transporter-like_CS"/>
</dbReference>
<dbReference type="SUPFAM" id="SSF52540">
    <property type="entry name" value="P-loop containing nucleoside triphosphate hydrolases"/>
    <property type="match status" value="1"/>
</dbReference>
<dbReference type="GO" id="GO:0098796">
    <property type="term" value="C:membrane protein complex"/>
    <property type="evidence" value="ECO:0007669"/>
    <property type="project" value="UniProtKB-ARBA"/>
</dbReference>
<accession>K9TG29</accession>
<organism evidence="6 7">
    <name type="scientific">Oscillatoria acuminata PCC 6304</name>
    <dbReference type="NCBI Taxonomy" id="56110"/>
    <lineage>
        <taxon>Bacteria</taxon>
        <taxon>Bacillati</taxon>
        <taxon>Cyanobacteriota</taxon>
        <taxon>Cyanophyceae</taxon>
        <taxon>Oscillatoriophycideae</taxon>
        <taxon>Oscillatoriales</taxon>
        <taxon>Oscillatoriaceae</taxon>
        <taxon>Oscillatoria</taxon>
    </lineage>
</organism>
<dbReference type="eggNOG" id="COG1136">
    <property type="taxonomic scope" value="Bacteria"/>
</dbReference>
<dbReference type="InterPro" id="IPR017911">
    <property type="entry name" value="MacB-like_ATP-bd"/>
</dbReference>
<gene>
    <name evidence="6" type="ORF">Oscil6304_1394</name>
</gene>
<dbReference type="InterPro" id="IPR003593">
    <property type="entry name" value="AAA+_ATPase"/>
</dbReference>
<dbReference type="PROSITE" id="PS50893">
    <property type="entry name" value="ABC_TRANSPORTER_2"/>
    <property type="match status" value="1"/>
</dbReference>
<dbReference type="GO" id="GO:0022857">
    <property type="term" value="F:transmembrane transporter activity"/>
    <property type="evidence" value="ECO:0007669"/>
    <property type="project" value="UniProtKB-ARBA"/>
</dbReference>
<dbReference type="SMART" id="SM00382">
    <property type="entry name" value="AAA"/>
    <property type="match status" value="1"/>
</dbReference>
<dbReference type="PANTHER" id="PTHR42798:SF6">
    <property type="entry name" value="CELL DIVISION ATP-BINDING PROTEIN FTSE"/>
    <property type="match status" value="1"/>
</dbReference>
<dbReference type="Pfam" id="PF00005">
    <property type="entry name" value="ABC_tran"/>
    <property type="match status" value="1"/>
</dbReference>